<evidence type="ECO:0000313" key="3">
    <source>
        <dbReference type="Proteomes" id="UP000008370"/>
    </source>
</evidence>
<sequence length="94" mass="10584">MQQSCSLLALTVEARNDNGSICPEAALERQPAAETLRASARDHYIPAVYAVMAPGVKRRPFPRRRIVLLVMHFALCTFISYIQQLPTINNLYQP</sequence>
<dbReference type="KEGG" id="pco:PHACADRAFT_260445"/>
<feature type="transmembrane region" description="Helical" evidence="1">
    <location>
        <begin position="66"/>
        <end position="84"/>
    </location>
</feature>
<dbReference type="EMBL" id="JH930475">
    <property type="protein sequence ID" value="EKM52218.1"/>
    <property type="molecule type" value="Genomic_DNA"/>
</dbReference>
<dbReference type="HOGENOM" id="CLU_2386911_0_0_1"/>
<organism evidence="2 3">
    <name type="scientific">Phanerochaete carnosa (strain HHB-10118-sp)</name>
    <name type="common">White-rot fungus</name>
    <name type="synonym">Peniophora carnosa</name>
    <dbReference type="NCBI Taxonomy" id="650164"/>
    <lineage>
        <taxon>Eukaryota</taxon>
        <taxon>Fungi</taxon>
        <taxon>Dikarya</taxon>
        <taxon>Basidiomycota</taxon>
        <taxon>Agaricomycotina</taxon>
        <taxon>Agaricomycetes</taxon>
        <taxon>Polyporales</taxon>
        <taxon>Phanerochaetaceae</taxon>
        <taxon>Phanerochaete</taxon>
    </lineage>
</organism>
<reference evidence="2 3" key="1">
    <citation type="journal article" date="2012" name="BMC Genomics">
        <title>Comparative genomics of the white-rot fungi, Phanerochaete carnosa and P. chrysosporium, to elucidate the genetic basis of the distinct wood types they colonize.</title>
        <authorList>
            <person name="Suzuki H."/>
            <person name="MacDonald J."/>
            <person name="Syed K."/>
            <person name="Salamov A."/>
            <person name="Hori C."/>
            <person name="Aerts A."/>
            <person name="Henrissat B."/>
            <person name="Wiebenga A."/>
            <person name="vanKuyk P.A."/>
            <person name="Barry K."/>
            <person name="Lindquist E."/>
            <person name="LaButti K."/>
            <person name="Lapidus A."/>
            <person name="Lucas S."/>
            <person name="Coutinho P."/>
            <person name="Gong Y."/>
            <person name="Samejima M."/>
            <person name="Mahadevan R."/>
            <person name="Abou-Zaid M."/>
            <person name="de Vries R.P."/>
            <person name="Igarashi K."/>
            <person name="Yadav J.S."/>
            <person name="Grigoriev I.V."/>
            <person name="Master E.R."/>
        </authorList>
    </citation>
    <scope>NUCLEOTIDE SEQUENCE [LARGE SCALE GENOMIC DNA]</scope>
    <source>
        <strain evidence="2 3">HHB-10118-sp</strain>
    </source>
</reference>
<keyword evidence="1" id="KW-0472">Membrane</keyword>
<dbReference type="InParanoid" id="K5VLC2"/>
<proteinExistence type="predicted"/>
<protein>
    <submittedName>
        <fullName evidence="2">Uncharacterized protein</fullName>
    </submittedName>
</protein>
<gene>
    <name evidence="2" type="ORF">PHACADRAFT_260445</name>
</gene>
<dbReference type="Proteomes" id="UP000008370">
    <property type="component" value="Unassembled WGS sequence"/>
</dbReference>
<keyword evidence="1" id="KW-0812">Transmembrane</keyword>
<evidence type="ECO:0000313" key="2">
    <source>
        <dbReference type="EMBL" id="EKM52218.1"/>
    </source>
</evidence>
<accession>K5VLC2</accession>
<keyword evidence="1" id="KW-1133">Transmembrane helix</keyword>
<dbReference type="GeneID" id="18917737"/>
<name>K5VLC2_PHACS</name>
<dbReference type="AlphaFoldDB" id="K5VLC2"/>
<keyword evidence="3" id="KW-1185">Reference proteome</keyword>
<dbReference type="RefSeq" id="XP_007398575.1">
    <property type="nucleotide sequence ID" value="XM_007398513.1"/>
</dbReference>
<evidence type="ECO:0000256" key="1">
    <source>
        <dbReference type="SAM" id="Phobius"/>
    </source>
</evidence>